<dbReference type="Proteomes" id="UP001268542">
    <property type="component" value="Unassembled WGS sequence"/>
</dbReference>
<dbReference type="EC" id="1.14.13.-" evidence="10"/>
<keyword evidence="4" id="KW-0274">FAD</keyword>
<evidence type="ECO:0000256" key="2">
    <source>
        <dbReference type="ARBA" id="ARBA00010139"/>
    </source>
</evidence>
<evidence type="ECO:0000313" key="10">
    <source>
        <dbReference type="EMBL" id="MDT9593302.1"/>
    </source>
</evidence>
<dbReference type="InterPro" id="IPR050775">
    <property type="entry name" value="FAD-binding_Monooxygenases"/>
</dbReference>
<dbReference type="PANTHER" id="PTHR43098">
    <property type="entry name" value="L-ORNITHINE N(5)-MONOOXYGENASE-RELATED"/>
    <property type="match status" value="1"/>
</dbReference>
<dbReference type="EMBL" id="JAVYII010000004">
    <property type="protein sequence ID" value="MDT9593302.1"/>
    <property type="molecule type" value="Genomic_DNA"/>
</dbReference>
<name>A0ABU3PVN0_9ACTN</name>
<dbReference type="SUPFAM" id="SSF51905">
    <property type="entry name" value="FAD/NAD(P)-binding domain"/>
    <property type="match status" value="3"/>
</dbReference>
<evidence type="ECO:0000313" key="11">
    <source>
        <dbReference type="Proteomes" id="UP001268542"/>
    </source>
</evidence>
<dbReference type="Pfam" id="PF07992">
    <property type="entry name" value="Pyr_redox_2"/>
    <property type="match status" value="1"/>
</dbReference>
<dbReference type="Gene3D" id="3.50.50.60">
    <property type="entry name" value="FAD/NAD(P)-binding domain"/>
    <property type="match status" value="3"/>
</dbReference>
<evidence type="ECO:0000256" key="5">
    <source>
        <dbReference type="ARBA" id="ARBA00022857"/>
    </source>
</evidence>
<keyword evidence="3" id="KW-0285">Flavoprotein</keyword>
<dbReference type="PRINTS" id="PR00368">
    <property type="entry name" value="FADPNR"/>
</dbReference>
<dbReference type="InterPro" id="IPR036188">
    <property type="entry name" value="FAD/NAD-bd_sf"/>
</dbReference>
<evidence type="ECO:0000256" key="8">
    <source>
        <dbReference type="SAM" id="MobiDB-lite"/>
    </source>
</evidence>
<sequence>MTEAGSSASRFDVVVVGAGLAGLYALHRLRGRGLAVQVVEAAPDIGGTWYWNAYPGARCDVESMDYSYSFSPELDQEWTWSELYPAQPEILSYIHHVAERFDLRRDVRLSTTVSAATYDEERARWSVVLETGETLDAQYVVFATGSLSAPLDPPFEGFETFGGEWYQTSRWPHEEVSFDGRRVVVIGTGSSGVQSIPVIAETAAAVTVLQRTPNFSIPARNRPLDAEEVARRKAVYPAHRQAQRDSPSGVTVDVNPRSAHTYGAEEAQDEMRRRWEFGGAPIFNVAFVDTMTDVAANTLLADFVRDRIREKVSDPATAELLIPTDHPIAAKRLCCDTNYFETYNAEHVELVDVRSNPIRRVVRDGVELSDGTVHQADTIVYAVGYDALSGALGRIDIRGTGGRRLADEWRDAGGPSTYLGLAVHGFPNMFTVTGPGSPSVLAVMIVAIEQHVEWIDDCLAHLAEHGLGVIEATEVAQKEWTDRVEEVIQGTVFPLATNSYYGGANVPGKWRRIPLWAGGQKAYRDICADVARRGYEGFALRAAPSPLREEVRG</sequence>
<comment type="cofactor">
    <cofactor evidence="1">
        <name>FAD</name>
        <dbReference type="ChEBI" id="CHEBI:57692"/>
    </cofactor>
</comment>
<dbReference type="PRINTS" id="PR00411">
    <property type="entry name" value="PNDRDTASEI"/>
</dbReference>
<feature type="region of interest" description="Disordered" evidence="8">
    <location>
        <begin position="236"/>
        <end position="256"/>
    </location>
</feature>
<dbReference type="PANTHER" id="PTHR43098:SF3">
    <property type="entry name" value="L-ORNITHINE N(5)-MONOOXYGENASE-RELATED"/>
    <property type="match status" value="1"/>
</dbReference>
<organism evidence="10 11">
    <name type="scientific">Nocardioides imazamoxiresistens</name>
    <dbReference type="NCBI Taxonomy" id="3231893"/>
    <lineage>
        <taxon>Bacteria</taxon>
        <taxon>Bacillati</taxon>
        <taxon>Actinomycetota</taxon>
        <taxon>Actinomycetes</taxon>
        <taxon>Propionibacteriales</taxon>
        <taxon>Nocardioidaceae</taxon>
        <taxon>Nocardioides</taxon>
    </lineage>
</organism>
<keyword evidence="6 10" id="KW-0560">Oxidoreductase</keyword>
<comment type="caution">
    <text evidence="10">The sequence shown here is derived from an EMBL/GenBank/DDBJ whole genome shotgun (WGS) entry which is preliminary data.</text>
</comment>
<gene>
    <name evidence="10" type="ORF">RDV89_09505</name>
</gene>
<dbReference type="RefSeq" id="WP_315732771.1">
    <property type="nucleotide sequence ID" value="NZ_JAVYII010000004.1"/>
</dbReference>
<accession>A0ABU3PVN0</accession>
<evidence type="ECO:0000259" key="9">
    <source>
        <dbReference type="Pfam" id="PF07992"/>
    </source>
</evidence>
<protein>
    <submittedName>
        <fullName evidence="10">NAD(P)/FAD-dependent oxidoreductase</fullName>
        <ecNumber evidence="10">1.14.13.-</ecNumber>
    </submittedName>
</protein>
<proteinExistence type="inferred from homology"/>
<dbReference type="InterPro" id="IPR023753">
    <property type="entry name" value="FAD/NAD-binding_dom"/>
</dbReference>
<evidence type="ECO:0000256" key="6">
    <source>
        <dbReference type="ARBA" id="ARBA00023002"/>
    </source>
</evidence>
<comment type="similarity">
    <text evidence="2">Belongs to the FAD-binding monooxygenase family.</text>
</comment>
<evidence type="ECO:0000256" key="3">
    <source>
        <dbReference type="ARBA" id="ARBA00022630"/>
    </source>
</evidence>
<evidence type="ECO:0000256" key="7">
    <source>
        <dbReference type="ARBA" id="ARBA00023033"/>
    </source>
</evidence>
<dbReference type="GO" id="GO:0016491">
    <property type="term" value="F:oxidoreductase activity"/>
    <property type="evidence" value="ECO:0007669"/>
    <property type="project" value="UniProtKB-KW"/>
</dbReference>
<evidence type="ECO:0000256" key="4">
    <source>
        <dbReference type="ARBA" id="ARBA00022827"/>
    </source>
</evidence>
<reference evidence="10 11" key="1">
    <citation type="submission" date="2023-08" db="EMBL/GenBank/DDBJ databases">
        <title>Nocardioides seae sp. nov., a bacterium isolated from a soil.</title>
        <authorList>
            <person name="Wang X."/>
        </authorList>
    </citation>
    <scope>NUCLEOTIDE SEQUENCE [LARGE SCALE GENOMIC DNA]</scope>
    <source>
        <strain evidence="10 11">YZH12</strain>
    </source>
</reference>
<keyword evidence="5" id="KW-0521">NADP</keyword>
<keyword evidence="7" id="KW-0503">Monooxygenase</keyword>
<keyword evidence="11" id="KW-1185">Reference proteome</keyword>
<feature type="domain" description="FAD/NAD(P)-binding" evidence="9">
    <location>
        <begin position="11"/>
        <end position="218"/>
    </location>
</feature>
<evidence type="ECO:0000256" key="1">
    <source>
        <dbReference type="ARBA" id="ARBA00001974"/>
    </source>
</evidence>